<protein>
    <submittedName>
        <fullName evidence="2">Uncharacterized protein</fullName>
    </submittedName>
</protein>
<keyword evidence="1" id="KW-0472">Membrane</keyword>
<sequence length="243" mass="26617">MSRSLPAYGLLDANEIVVTVERLRARIEERFPASSLTKAAAQLGRTARDTAHRARALSRPYYGLRTLTLLLAAAGVVGLGLILKEVDWAGILARTNEEALTALLESAVNLALLIAGGLWFLLTLEERWKRARIQADLHQLRAFAHVVDMHQLTKDPTVLLGGGQRTASSPERRMSRFELTRYLEYCAEMLALTGKLSALYAGETNDHVVVAAASDVETLCTDLGRKIWQKITILGDLAESPAA</sequence>
<evidence type="ECO:0000313" key="2">
    <source>
        <dbReference type="EMBL" id="ATQ41165.1"/>
    </source>
</evidence>
<dbReference type="EMBL" id="CP024201">
    <property type="protein sequence ID" value="ATQ41165.1"/>
    <property type="molecule type" value="Genomic_DNA"/>
</dbReference>
<keyword evidence="3" id="KW-1185">Reference proteome</keyword>
<feature type="transmembrane region" description="Helical" evidence="1">
    <location>
        <begin position="62"/>
        <end position="83"/>
    </location>
</feature>
<accession>A0A2D2AT74</accession>
<feature type="transmembrane region" description="Helical" evidence="1">
    <location>
        <begin position="103"/>
        <end position="122"/>
    </location>
</feature>
<keyword evidence="1" id="KW-1133">Transmembrane helix</keyword>
<evidence type="ECO:0000256" key="1">
    <source>
        <dbReference type="SAM" id="Phobius"/>
    </source>
</evidence>
<gene>
    <name evidence="2" type="ORF">CSW64_01430</name>
</gene>
<reference evidence="2 3" key="1">
    <citation type="submission" date="2017-10" db="EMBL/GenBank/DDBJ databases">
        <title>Genome sequence of Caulobacter mirabilis FWC38.</title>
        <authorList>
            <person name="Fiebig A."/>
            <person name="Crosson S."/>
        </authorList>
    </citation>
    <scope>NUCLEOTIDE SEQUENCE [LARGE SCALE GENOMIC DNA]</scope>
    <source>
        <strain evidence="2 3">FWC 38</strain>
    </source>
</reference>
<dbReference type="RefSeq" id="WP_099620422.1">
    <property type="nucleotide sequence ID" value="NZ_CP024201.1"/>
</dbReference>
<proteinExistence type="predicted"/>
<dbReference type="AlphaFoldDB" id="A0A2D2AT74"/>
<name>A0A2D2AT74_9CAUL</name>
<keyword evidence="1" id="KW-0812">Transmembrane</keyword>
<dbReference type="KEGG" id="cmb:CSW64_01430"/>
<evidence type="ECO:0000313" key="3">
    <source>
        <dbReference type="Proteomes" id="UP000228945"/>
    </source>
</evidence>
<dbReference type="Proteomes" id="UP000228945">
    <property type="component" value="Chromosome"/>
</dbReference>
<organism evidence="2 3">
    <name type="scientific">Caulobacter mirabilis</name>
    <dbReference type="NCBI Taxonomy" id="69666"/>
    <lineage>
        <taxon>Bacteria</taxon>
        <taxon>Pseudomonadati</taxon>
        <taxon>Pseudomonadota</taxon>
        <taxon>Alphaproteobacteria</taxon>
        <taxon>Caulobacterales</taxon>
        <taxon>Caulobacteraceae</taxon>
        <taxon>Caulobacter</taxon>
    </lineage>
</organism>
<dbReference type="OrthoDB" id="250722at2"/>